<keyword evidence="2" id="KW-0677">Repeat</keyword>
<dbReference type="SUPFAM" id="SSF50978">
    <property type="entry name" value="WD40 repeat-like"/>
    <property type="match status" value="2"/>
</dbReference>
<feature type="domain" description="WDR36/Utp21 N-terminal" evidence="5">
    <location>
        <begin position="35"/>
        <end position="300"/>
    </location>
</feature>
<dbReference type="KEGG" id="dqu:106742486"/>
<dbReference type="OrthoDB" id="10250769at2759"/>
<sequence>MVQSKIFARNRALGYVSNHIPLVTRYILRRKEHFIVTCIGRAFHTYDCKHFTLLSVSGQHPDDITALATDTFHVYTASATNIYAWRRGMELKHTYKDHECPVHLLLPFGAHLLSVDESSALRIWDIKEETLLSELNFSNTNFKITTMMHPNTYMNKILFGSEQGQLQLWNIKNLKMIHLFKGWDSKVTALEQAPALDVVAVGLSNGKIILHNLKYDESLFDLVQDWGSVVSISFRTDGQPIMATSSPSGHIVLWNLEHRRMENQICQAHGAAVTGMKYIPNEPMLATSSVDNSLKLWIFDSTAGAGRLLRIREGHGEPPTLVRFYGNDGNYLLTAGSDSSLRLFSTVTEILNRSLGRASFNRKSSKRRSRLVEDPLLMPPIVDFSAGTTREKEWCNVAAIHYDISVVSTWSTYLQKMGELKLRPHGFKDISKVKATCLYVTKCGNFVVIGYSTGHVDRFNIQSGVHRASYGVVTNGFNEGAHQGAIVKGVMVDDLMQTVMTAGTDAYIKFWDFKPFKKGVNAARTILKLQNSIEWIRYHNECSLVAVCLQSCIIVLLDMDTRRIVRRFEGHTSQITDACFNPNSRWLTTASTDGTIRTWDIPSSHMIDIFEVPEPCTSLNFSPTGEFLATTHAGNLGVFLWSNRMLFSHISLRAIGKEYMIPEMELPGTSVESEKPDDDDVAVEPDYVSPDQLDDDLITMSAVAQTRWQNLLDIDIIKQRNKPKQAPKVPETAPFFLPTVPSLNLRFDFSDLKIGETDEKRSVHSTLRNLTSFGRSLRSTEETDDFRDVVEILKAMNVSAIDFEIQSLSADEHSAHTLLVQFMKMIRYMMVRQTDFELSQAYLAVFLKWHGPTLTGKPALREYLQVIQEAQTKNWHMLRDKLLYNISVVQNLRKM</sequence>
<dbReference type="InterPro" id="IPR036322">
    <property type="entry name" value="WD40_repeat_dom_sf"/>
</dbReference>
<evidence type="ECO:0000256" key="1">
    <source>
        <dbReference type="ARBA" id="ARBA00022574"/>
    </source>
</evidence>
<dbReference type="GeneID" id="106742486"/>
<reference evidence="7" key="1">
    <citation type="submission" date="2025-08" db="UniProtKB">
        <authorList>
            <consortium name="RefSeq"/>
        </authorList>
    </citation>
    <scope>IDENTIFICATION</scope>
</reference>
<dbReference type="GO" id="GO:0006364">
    <property type="term" value="P:rRNA processing"/>
    <property type="evidence" value="ECO:0007669"/>
    <property type="project" value="InterPro"/>
</dbReference>
<dbReference type="InterPro" id="IPR007319">
    <property type="entry name" value="WDR36/Utp21_C"/>
</dbReference>
<dbReference type="InterPro" id="IPR019775">
    <property type="entry name" value="WD40_repeat_CS"/>
</dbReference>
<evidence type="ECO:0000313" key="7">
    <source>
        <dbReference type="RefSeq" id="XP_014470941.1"/>
    </source>
</evidence>
<dbReference type="InterPro" id="IPR015943">
    <property type="entry name" value="WD40/YVTN_repeat-like_dom_sf"/>
</dbReference>
<dbReference type="Pfam" id="PF25171">
    <property type="entry name" value="Beta-prop_WDR36-Utp21_1st"/>
    <property type="match status" value="1"/>
</dbReference>
<dbReference type="PANTHER" id="PTHR22840:SF12">
    <property type="entry name" value="WD REPEAT-CONTAINING PROTEIN 36"/>
    <property type="match status" value="1"/>
</dbReference>
<dbReference type="PANTHER" id="PTHR22840">
    <property type="entry name" value="WD REPEAT-CONTAINING PROTEIN 36"/>
    <property type="match status" value="1"/>
</dbReference>
<protein>
    <submittedName>
        <fullName evidence="7">WD repeat-containing protein 36</fullName>
    </submittedName>
</protein>
<proteinExistence type="predicted"/>
<evidence type="ECO:0000313" key="6">
    <source>
        <dbReference type="Proteomes" id="UP000515204"/>
    </source>
</evidence>
<feature type="repeat" description="WD" evidence="3">
    <location>
        <begin position="568"/>
        <end position="609"/>
    </location>
</feature>
<feature type="domain" description="WDR36/Utp21 C-terminal" evidence="4">
    <location>
        <begin position="691"/>
        <end position="893"/>
    </location>
</feature>
<dbReference type="GO" id="GO:0032040">
    <property type="term" value="C:small-subunit processome"/>
    <property type="evidence" value="ECO:0007669"/>
    <property type="project" value="InterPro"/>
</dbReference>
<evidence type="ECO:0000259" key="5">
    <source>
        <dbReference type="Pfam" id="PF25171"/>
    </source>
</evidence>
<dbReference type="PROSITE" id="PS50294">
    <property type="entry name" value="WD_REPEATS_REGION"/>
    <property type="match status" value="2"/>
</dbReference>
<dbReference type="InterPro" id="IPR059157">
    <property type="entry name" value="WDR36-Utp21_N"/>
</dbReference>
<evidence type="ECO:0000256" key="2">
    <source>
        <dbReference type="ARBA" id="ARBA00022737"/>
    </source>
</evidence>
<gene>
    <name evidence="7" type="primary">LOC106742486</name>
</gene>
<dbReference type="Proteomes" id="UP000515204">
    <property type="component" value="Unplaced"/>
</dbReference>
<dbReference type="FunFam" id="2.130.10.10:FF:000109">
    <property type="entry name" value="WD repeat domain 36"/>
    <property type="match status" value="1"/>
</dbReference>
<dbReference type="GO" id="GO:0034388">
    <property type="term" value="C:Pwp2p-containing subcomplex of 90S preribosome"/>
    <property type="evidence" value="ECO:0007669"/>
    <property type="project" value="TreeGrafter"/>
</dbReference>
<dbReference type="InterPro" id="IPR001680">
    <property type="entry name" value="WD40_rpt"/>
</dbReference>
<organism evidence="6 7">
    <name type="scientific">Dinoponera quadriceps</name>
    <name type="common">South American ant</name>
    <dbReference type="NCBI Taxonomy" id="609295"/>
    <lineage>
        <taxon>Eukaryota</taxon>
        <taxon>Metazoa</taxon>
        <taxon>Ecdysozoa</taxon>
        <taxon>Arthropoda</taxon>
        <taxon>Hexapoda</taxon>
        <taxon>Insecta</taxon>
        <taxon>Pterygota</taxon>
        <taxon>Neoptera</taxon>
        <taxon>Endopterygota</taxon>
        <taxon>Hymenoptera</taxon>
        <taxon>Apocrita</taxon>
        <taxon>Aculeata</taxon>
        <taxon>Formicoidea</taxon>
        <taxon>Formicidae</taxon>
        <taxon>Ponerinae</taxon>
        <taxon>Ponerini</taxon>
        <taxon>Dinoponera</taxon>
    </lineage>
</organism>
<dbReference type="PROSITE" id="PS00678">
    <property type="entry name" value="WD_REPEATS_1"/>
    <property type="match status" value="1"/>
</dbReference>
<dbReference type="AlphaFoldDB" id="A0A6P3WXS3"/>
<dbReference type="Gene3D" id="2.130.10.10">
    <property type="entry name" value="YVTN repeat-like/Quinoprotein amine dehydrogenase"/>
    <property type="match status" value="2"/>
</dbReference>
<dbReference type="PROSITE" id="PS50082">
    <property type="entry name" value="WD_REPEATS_2"/>
    <property type="match status" value="2"/>
</dbReference>
<feature type="repeat" description="WD" evidence="3">
    <location>
        <begin position="266"/>
        <end position="297"/>
    </location>
</feature>
<dbReference type="Pfam" id="PF25168">
    <property type="entry name" value="Beta-prop_WDR36-Utp21_2nd"/>
    <property type="match status" value="1"/>
</dbReference>
<dbReference type="Pfam" id="PF04192">
    <property type="entry name" value="Utp21"/>
    <property type="match status" value="1"/>
</dbReference>
<keyword evidence="6" id="KW-1185">Reference proteome</keyword>
<evidence type="ECO:0000259" key="4">
    <source>
        <dbReference type="Pfam" id="PF04192"/>
    </source>
</evidence>
<accession>A0A6P3WXS3</accession>
<dbReference type="SMART" id="SM00320">
    <property type="entry name" value="WD40"/>
    <property type="match status" value="10"/>
</dbReference>
<keyword evidence="1 3" id="KW-0853">WD repeat</keyword>
<evidence type="ECO:0000256" key="3">
    <source>
        <dbReference type="PROSITE-ProRule" id="PRU00221"/>
    </source>
</evidence>
<dbReference type="RefSeq" id="XP_014470941.1">
    <property type="nucleotide sequence ID" value="XM_014615455.1"/>
</dbReference>
<name>A0A6P3WXS3_DINQU</name>